<protein>
    <submittedName>
        <fullName evidence="1">Uncharacterized protein</fullName>
    </submittedName>
</protein>
<gene>
    <name evidence="1" type="ORF">CRENPOLYSF1_390008</name>
</gene>
<evidence type="ECO:0000313" key="1">
    <source>
        <dbReference type="EMBL" id="SJM93099.1"/>
    </source>
</evidence>
<keyword evidence="2" id="KW-1185">Reference proteome</keyword>
<name>A0A1R4HA58_9GAMM</name>
<dbReference type="RefSeq" id="WP_087143686.1">
    <property type="nucleotide sequence ID" value="NZ_FUKI01000114.1"/>
</dbReference>
<accession>A0A1R4HA58</accession>
<reference evidence="2" key="1">
    <citation type="submission" date="2017-02" db="EMBL/GenBank/DDBJ databases">
        <authorList>
            <person name="Daims H."/>
        </authorList>
    </citation>
    <scope>NUCLEOTIDE SEQUENCE [LARGE SCALE GENOMIC DNA]</scope>
</reference>
<evidence type="ECO:0000313" key="2">
    <source>
        <dbReference type="Proteomes" id="UP000195667"/>
    </source>
</evidence>
<dbReference type="OrthoDB" id="6829668at2"/>
<proteinExistence type="predicted"/>
<organism evidence="1 2">
    <name type="scientific">Crenothrix polyspora</name>
    <dbReference type="NCBI Taxonomy" id="360316"/>
    <lineage>
        <taxon>Bacteria</taxon>
        <taxon>Pseudomonadati</taxon>
        <taxon>Pseudomonadota</taxon>
        <taxon>Gammaproteobacteria</taxon>
        <taxon>Methylococcales</taxon>
        <taxon>Crenotrichaceae</taxon>
        <taxon>Crenothrix</taxon>
    </lineage>
</organism>
<dbReference type="AlphaFoldDB" id="A0A1R4HA58"/>
<dbReference type="EMBL" id="FUKI01000114">
    <property type="protein sequence ID" value="SJM93099.1"/>
    <property type="molecule type" value="Genomic_DNA"/>
</dbReference>
<sequence length="298" mass="33052">MILKDEHNLIADGIARSSDLIGVIILDSKDRLSNPNVSFFAVWHIDKWIAGVSCKSRVSSLGVIGIPPNKFVLLNENGELLFVGGGQQSTEVISRDVNLPLLKLSSINGSLYASGMGRQVYRRLSANNWVSIHNGILNANATEFVGFQVLLGEIGNSIYAAGWRGEIWQYNGSDWSNKNSPTNIILSDGVITSSDDIVFCGRAGIIIRGIGDRWDLIADGFISDDLWSVVEYKNSLYFSSQRGIYRLVNNELEQIDIYIDGFHGTHYRLQVLEGNLFSFGEKDILIFNGNSWTRIATE</sequence>
<dbReference type="Proteomes" id="UP000195667">
    <property type="component" value="Unassembled WGS sequence"/>
</dbReference>